<dbReference type="Proteomes" id="UP000579812">
    <property type="component" value="Unassembled WGS sequence"/>
</dbReference>
<protein>
    <submittedName>
        <fullName evidence="1">Uncharacterized protein</fullName>
    </submittedName>
</protein>
<accession>A0A7J6D4J6</accession>
<dbReference type="AlphaFoldDB" id="A0A7J6D4J6"/>
<comment type="caution">
    <text evidence="1">The sequence shown here is derived from an EMBL/GenBank/DDBJ whole genome shotgun (WGS) entry which is preliminary data.</text>
</comment>
<reference evidence="1 2" key="1">
    <citation type="submission" date="2020-04" db="EMBL/GenBank/DDBJ databases">
        <title>Chromosome-level genome assembly of a cyprinid fish Onychostoma macrolepis by integration of Nanopore Sequencing, Bionano and Hi-C technology.</title>
        <authorList>
            <person name="Wang D."/>
        </authorList>
    </citation>
    <scope>NUCLEOTIDE SEQUENCE [LARGE SCALE GENOMIC DNA]</scope>
    <source>
        <strain evidence="1">SWU-2019</strain>
        <tissue evidence="1">Muscle</tissue>
    </source>
</reference>
<gene>
    <name evidence="1" type="ORF">G5714_004392</name>
</gene>
<organism evidence="1 2">
    <name type="scientific">Onychostoma macrolepis</name>
    <dbReference type="NCBI Taxonomy" id="369639"/>
    <lineage>
        <taxon>Eukaryota</taxon>
        <taxon>Metazoa</taxon>
        <taxon>Chordata</taxon>
        <taxon>Craniata</taxon>
        <taxon>Vertebrata</taxon>
        <taxon>Euteleostomi</taxon>
        <taxon>Actinopterygii</taxon>
        <taxon>Neopterygii</taxon>
        <taxon>Teleostei</taxon>
        <taxon>Ostariophysi</taxon>
        <taxon>Cypriniformes</taxon>
        <taxon>Cyprinidae</taxon>
        <taxon>Acrossocheilinae</taxon>
        <taxon>Onychostoma</taxon>
    </lineage>
</organism>
<evidence type="ECO:0000313" key="1">
    <source>
        <dbReference type="EMBL" id="KAF4114169.1"/>
    </source>
</evidence>
<keyword evidence="2" id="KW-1185">Reference proteome</keyword>
<evidence type="ECO:0000313" key="2">
    <source>
        <dbReference type="Proteomes" id="UP000579812"/>
    </source>
</evidence>
<sequence>MGKSRRPRDGKVSLSSWEALADARREHNTHCVGRVSVASVGLEKVRLSGRECAHRRPAGDQGSLCRTGKDRKVKLGGREALAVILTRDGSSQPGWVRLSGRRVEKVSCLAGRLCQCLTSCGESRCQKAFDWAVNPELEGVGCGTEWGGHSGPALAWAVNPGPKGAGCSAGCGCPCGQALAWTEGSALREVGIGAETGGGGGQTPA</sequence>
<name>A0A7J6D4J6_9TELE</name>
<dbReference type="EMBL" id="JAAMOB010000004">
    <property type="protein sequence ID" value="KAF4114169.1"/>
    <property type="molecule type" value="Genomic_DNA"/>
</dbReference>
<proteinExistence type="predicted"/>